<keyword evidence="7 9" id="KW-0503">Monooxygenase</keyword>
<dbReference type="GO" id="GO:0004497">
    <property type="term" value="F:monooxygenase activity"/>
    <property type="evidence" value="ECO:0007669"/>
    <property type="project" value="UniProtKB-KW"/>
</dbReference>
<dbReference type="GO" id="GO:0016125">
    <property type="term" value="P:sterol metabolic process"/>
    <property type="evidence" value="ECO:0007669"/>
    <property type="project" value="TreeGrafter"/>
</dbReference>
<dbReference type="EMBL" id="HBIP01028047">
    <property type="protein sequence ID" value="CAE0501885.1"/>
    <property type="molecule type" value="Transcribed_RNA"/>
</dbReference>
<evidence type="ECO:0000256" key="3">
    <source>
        <dbReference type="ARBA" id="ARBA00022617"/>
    </source>
</evidence>
<gene>
    <name evidence="10" type="ORF">DTER00134_LOCUS16958</name>
</gene>
<comment type="cofactor">
    <cofactor evidence="1 8">
        <name>heme</name>
        <dbReference type="ChEBI" id="CHEBI:30413"/>
    </cofactor>
</comment>
<proteinExistence type="inferred from homology"/>
<evidence type="ECO:0000313" key="10">
    <source>
        <dbReference type="EMBL" id="CAE0501885.1"/>
    </source>
</evidence>
<comment type="similarity">
    <text evidence="2 9">Belongs to the cytochrome P450 family.</text>
</comment>
<dbReference type="InterPro" id="IPR002403">
    <property type="entry name" value="Cyt_P450_E_grp-IV"/>
</dbReference>
<dbReference type="GO" id="GO:0005506">
    <property type="term" value="F:iron ion binding"/>
    <property type="evidence" value="ECO:0007669"/>
    <property type="project" value="InterPro"/>
</dbReference>
<evidence type="ECO:0000256" key="9">
    <source>
        <dbReference type="RuleBase" id="RU000461"/>
    </source>
</evidence>
<evidence type="ECO:0000256" key="1">
    <source>
        <dbReference type="ARBA" id="ARBA00001971"/>
    </source>
</evidence>
<dbReference type="Gene3D" id="1.10.630.10">
    <property type="entry name" value="Cytochrome P450"/>
    <property type="match status" value="1"/>
</dbReference>
<sequence length="534" mass="59277">MVQVLGRDVSPVVVTAAFSTATAAVCYLTLRSRRRSRDEPPGPSFFIPFVGEMPAFASNPVKFVWDRYRRYNSSVFKSHLFGTRAYVVGDLEAIRGVLGSTENVESVIPIKAFSQIVSLYNTRGNVHRVFRKHMGLTLSPGNIKTNLPHFTQLVERHIESWVQSCERSPQGEQAVSLCLDDAVRTLLLELAVGPIMGLRTEPSQTAELLELITTVQAGIFAAPIYIPGTTWYRAITSRPRYMAMLKQLLTRRFPVDQSTGQLQPSNDRGGMPGIDTTKALMQEFKELQQTPTADDVAERLVQNMLGATETSYAQMWATILVLAARPDVQEKVRQEQAALMKASGQEVTWEDLQTGMPYTDACVREVARLVPSAHGVFRKAMKDLQVNGYTIPKGAPIIITLDLLTAQDVVATEKAQLSKGAKPEQKGVSEEELLGLNGFPVPLAMDHTALQHSFQPERWLSEDKPRHLHVFSHGAHYCLGKDLAIMEIKLAVTYLARRCTWALDPPGNPIMTFVPFTRLATGKPAMLRITPNPL</sequence>
<evidence type="ECO:0000256" key="6">
    <source>
        <dbReference type="ARBA" id="ARBA00023004"/>
    </source>
</evidence>
<organism evidence="10">
    <name type="scientific">Dunaliella tertiolecta</name>
    <name type="common">Green alga</name>
    <dbReference type="NCBI Taxonomy" id="3047"/>
    <lineage>
        <taxon>Eukaryota</taxon>
        <taxon>Viridiplantae</taxon>
        <taxon>Chlorophyta</taxon>
        <taxon>core chlorophytes</taxon>
        <taxon>Chlorophyceae</taxon>
        <taxon>CS clade</taxon>
        <taxon>Chlamydomonadales</taxon>
        <taxon>Dunaliellaceae</taxon>
        <taxon>Dunaliella</taxon>
    </lineage>
</organism>
<reference evidence="10" key="1">
    <citation type="submission" date="2021-01" db="EMBL/GenBank/DDBJ databases">
        <authorList>
            <person name="Corre E."/>
            <person name="Pelletier E."/>
            <person name="Niang G."/>
            <person name="Scheremetjew M."/>
            <person name="Finn R."/>
            <person name="Kale V."/>
            <person name="Holt S."/>
            <person name="Cochrane G."/>
            <person name="Meng A."/>
            <person name="Brown T."/>
            <person name="Cohen L."/>
        </authorList>
    </citation>
    <scope>NUCLEOTIDE SEQUENCE</scope>
    <source>
        <strain evidence="10">CCMP1320</strain>
    </source>
</reference>
<keyword evidence="6 8" id="KW-0408">Iron</keyword>
<evidence type="ECO:0000256" key="2">
    <source>
        <dbReference type="ARBA" id="ARBA00010617"/>
    </source>
</evidence>
<dbReference type="GO" id="GO:0016705">
    <property type="term" value="F:oxidoreductase activity, acting on paired donors, with incorporation or reduction of molecular oxygen"/>
    <property type="evidence" value="ECO:0007669"/>
    <property type="project" value="InterPro"/>
</dbReference>
<dbReference type="InterPro" id="IPR017972">
    <property type="entry name" value="Cyt_P450_CS"/>
</dbReference>
<accession>A0A7S3R407</accession>
<dbReference type="PANTHER" id="PTHR24286:SF24">
    <property type="entry name" value="LANOSTEROL 14-ALPHA DEMETHYLASE"/>
    <property type="match status" value="1"/>
</dbReference>
<name>A0A7S3R407_DUNTE</name>
<evidence type="ECO:0000256" key="5">
    <source>
        <dbReference type="ARBA" id="ARBA00023002"/>
    </source>
</evidence>
<dbReference type="InterPro" id="IPR036396">
    <property type="entry name" value="Cyt_P450_sf"/>
</dbReference>
<dbReference type="InterPro" id="IPR001128">
    <property type="entry name" value="Cyt_P450"/>
</dbReference>
<dbReference type="SUPFAM" id="SSF48264">
    <property type="entry name" value="Cytochrome P450"/>
    <property type="match status" value="2"/>
</dbReference>
<dbReference type="PRINTS" id="PR00465">
    <property type="entry name" value="EP450IV"/>
</dbReference>
<dbReference type="PROSITE" id="PS00086">
    <property type="entry name" value="CYTOCHROME_P450"/>
    <property type="match status" value="1"/>
</dbReference>
<dbReference type="PANTHER" id="PTHR24286">
    <property type="entry name" value="CYTOCHROME P450 26"/>
    <property type="match status" value="1"/>
</dbReference>
<dbReference type="AlphaFoldDB" id="A0A7S3R407"/>
<keyword evidence="3 8" id="KW-0349">Heme</keyword>
<evidence type="ECO:0008006" key="11">
    <source>
        <dbReference type="Google" id="ProtNLM"/>
    </source>
</evidence>
<evidence type="ECO:0000256" key="7">
    <source>
        <dbReference type="ARBA" id="ARBA00023033"/>
    </source>
</evidence>
<dbReference type="GO" id="GO:0020037">
    <property type="term" value="F:heme binding"/>
    <property type="evidence" value="ECO:0007669"/>
    <property type="project" value="InterPro"/>
</dbReference>
<keyword evidence="4 8" id="KW-0479">Metal-binding</keyword>
<dbReference type="Pfam" id="PF00067">
    <property type="entry name" value="p450"/>
    <property type="match status" value="2"/>
</dbReference>
<keyword evidence="5 9" id="KW-0560">Oxidoreductase</keyword>
<evidence type="ECO:0000256" key="4">
    <source>
        <dbReference type="ARBA" id="ARBA00022723"/>
    </source>
</evidence>
<protein>
    <recommendedName>
        <fullName evidence="11">Cytochrome P450</fullName>
    </recommendedName>
</protein>
<feature type="binding site" description="axial binding residue" evidence="8">
    <location>
        <position position="478"/>
    </location>
    <ligand>
        <name>heme</name>
        <dbReference type="ChEBI" id="CHEBI:30413"/>
    </ligand>
    <ligandPart>
        <name>Fe</name>
        <dbReference type="ChEBI" id="CHEBI:18248"/>
    </ligandPart>
</feature>
<evidence type="ECO:0000256" key="8">
    <source>
        <dbReference type="PIRSR" id="PIRSR602403-1"/>
    </source>
</evidence>